<evidence type="ECO:0000313" key="3">
    <source>
        <dbReference type="EMBL" id="MFB0836002.1"/>
    </source>
</evidence>
<sequence>MEHQHPRSGAHRPGAEVYRRRRIAAAVALVVVAALVIWGIAALAGLLGGDRSASGTTPPEPGASAPAAPESPAPPADGGDGDGDAEGSPDEGSAAGCPPGDVTVEARTDQSSYGAQENPVLEMTIVNTGDASCALNVGTSQQEFTIVSGSDRIFSTSDCLAGATDVGVAVGPGQRETARFTWERVRSAPGCKEVAAKPRPGTYVFTAKLGDVASNKASFTLK</sequence>
<feature type="region of interest" description="Disordered" evidence="1">
    <location>
        <begin position="51"/>
        <end position="116"/>
    </location>
</feature>
<protein>
    <recommendedName>
        <fullName evidence="5">DUF4232 domain-containing protein</fullName>
    </recommendedName>
</protein>
<comment type="caution">
    <text evidence="3">The sequence shown here is derived from an EMBL/GenBank/DDBJ whole genome shotgun (WGS) entry which is preliminary data.</text>
</comment>
<accession>A0ABV4UUQ1</accession>
<evidence type="ECO:0000313" key="4">
    <source>
        <dbReference type="Proteomes" id="UP001575652"/>
    </source>
</evidence>
<keyword evidence="4" id="KW-1185">Reference proteome</keyword>
<reference evidence="3 4" key="1">
    <citation type="submission" date="2024-09" db="EMBL/GenBank/DDBJ databases">
        <authorList>
            <person name="Salinas-Garcia M.A."/>
            <person name="Prieme A."/>
        </authorList>
    </citation>
    <scope>NUCLEOTIDE SEQUENCE [LARGE SCALE GENOMIC DNA]</scope>
    <source>
        <strain evidence="3 4">DSM 21081</strain>
    </source>
</reference>
<organism evidence="3 4">
    <name type="scientific">Arthrobacter halodurans</name>
    <dbReference type="NCBI Taxonomy" id="516699"/>
    <lineage>
        <taxon>Bacteria</taxon>
        <taxon>Bacillati</taxon>
        <taxon>Actinomycetota</taxon>
        <taxon>Actinomycetes</taxon>
        <taxon>Micrococcales</taxon>
        <taxon>Micrococcaceae</taxon>
        <taxon>Arthrobacter</taxon>
    </lineage>
</organism>
<gene>
    <name evidence="3" type="ORF">ACETWP_15540</name>
</gene>
<dbReference type="EMBL" id="JBHDLJ010000016">
    <property type="protein sequence ID" value="MFB0836002.1"/>
    <property type="molecule type" value="Genomic_DNA"/>
</dbReference>
<evidence type="ECO:0000256" key="1">
    <source>
        <dbReference type="SAM" id="MobiDB-lite"/>
    </source>
</evidence>
<evidence type="ECO:0008006" key="5">
    <source>
        <dbReference type="Google" id="ProtNLM"/>
    </source>
</evidence>
<keyword evidence="2" id="KW-0812">Transmembrane</keyword>
<keyword evidence="2" id="KW-1133">Transmembrane helix</keyword>
<evidence type="ECO:0000256" key="2">
    <source>
        <dbReference type="SAM" id="Phobius"/>
    </source>
</evidence>
<name>A0ABV4UUQ1_9MICC</name>
<proteinExistence type="predicted"/>
<feature type="compositionally biased region" description="Acidic residues" evidence="1">
    <location>
        <begin position="79"/>
        <end position="89"/>
    </location>
</feature>
<feature type="transmembrane region" description="Helical" evidence="2">
    <location>
        <begin position="23"/>
        <end position="47"/>
    </location>
</feature>
<keyword evidence="2" id="KW-0472">Membrane</keyword>
<dbReference type="Proteomes" id="UP001575652">
    <property type="component" value="Unassembled WGS sequence"/>
</dbReference>
<dbReference type="RefSeq" id="WP_373973179.1">
    <property type="nucleotide sequence ID" value="NZ_JBHDLJ010000016.1"/>
</dbReference>